<evidence type="ECO:0000313" key="1">
    <source>
        <dbReference type="EMBL" id="MFC5528963.1"/>
    </source>
</evidence>
<evidence type="ECO:0000313" key="2">
    <source>
        <dbReference type="Proteomes" id="UP001596108"/>
    </source>
</evidence>
<dbReference type="EMBL" id="JBHSNC010000017">
    <property type="protein sequence ID" value="MFC5528963.1"/>
    <property type="molecule type" value="Genomic_DNA"/>
</dbReference>
<accession>A0ABW0QW18</accession>
<organism evidence="1 2">
    <name type="scientific">Cohnella yongneupensis</name>
    <dbReference type="NCBI Taxonomy" id="425006"/>
    <lineage>
        <taxon>Bacteria</taxon>
        <taxon>Bacillati</taxon>
        <taxon>Bacillota</taxon>
        <taxon>Bacilli</taxon>
        <taxon>Bacillales</taxon>
        <taxon>Paenibacillaceae</taxon>
        <taxon>Cohnella</taxon>
    </lineage>
</organism>
<sequence length="188" mass="21258">MVPFISVQSQKGKIGIHSERGQYEIRRPQPVLNISSRKPEIIAHNRPGQLNIDNSRTWEALDGGNMEVFWSRIYSQYKQIAQQNISEIVAQGNQLGDLRIKGNPIPDMALDEFIEGAPDLQVYGEASVDNTQFNYIPNDPDIQFVPGELNVQAQIQRPDINFHRGSVNIYMEQYPKVTITPPVIDISA</sequence>
<dbReference type="Pfam" id="PF20074">
    <property type="entry name" value="DUF6470"/>
    <property type="match status" value="1"/>
</dbReference>
<protein>
    <submittedName>
        <fullName evidence="1">DUF6470 family protein</fullName>
    </submittedName>
</protein>
<dbReference type="InterPro" id="IPR045527">
    <property type="entry name" value="DUF6470"/>
</dbReference>
<name>A0ABW0QW18_9BACL</name>
<comment type="caution">
    <text evidence="1">The sequence shown here is derived from an EMBL/GenBank/DDBJ whole genome shotgun (WGS) entry which is preliminary data.</text>
</comment>
<dbReference type="Proteomes" id="UP001596108">
    <property type="component" value="Unassembled WGS sequence"/>
</dbReference>
<dbReference type="RefSeq" id="WP_378110832.1">
    <property type="nucleotide sequence ID" value="NZ_JBHSNC010000017.1"/>
</dbReference>
<keyword evidence="2" id="KW-1185">Reference proteome</keyword>
<proteinExistence type="predicted"/>
<gene>
    <name evidence="1" type="ORF">ACFPQ4_05780</name>
</gene>
<reference evidence="2" key="1">
    <citation type="journal article" date="2019" name="Int. J. Syst. Evol. Microbiol.">
        <title>The Global Catalogue of Microorganisms (GCM) 10K type strain sequencing project: providing services to taxonomists for standard genome sequencing and annotation.</title>
        <authorList>
            <consortium name="The Broad Institute Genomics Platform"/>
            <consortium name="The Broad Institute Genome Sequencing Center for Infectious Disease"/>
            <person name="Wu L."/>
            <person name="Ma J."/>
        </authorList>
    </citation>
    <scope>NUCLEOTIDE SEQUENCE [LARGE SCALE GENOMIC DNA]</scope>
    <source>
        <strain evidence="2">CGMCC 1.18578</strain>
    </source>
</reference>